<feature type="compositionally biased region" description="Basic residues" evidence="1">
    <location>
        <begin position="60"/>
        <end position="69"/>
    </location>
</feature>
<organism evidence="2 3">
    <name type="scientific">Portunus trituberculatus</name>
    <name type="common">Swimming crab</name>
    <name type="synonym">Neptunus trituberculatus</name>
    <dbReference type="NCBI Taxonomy" id="210409"/>
    <lineage>
        <taxon>Eukaryota</taxon>
        <taxon>Metazoa</taxon>
        <taxon>Ecdysozoa</taxon>
        <taxon>Arthropoda</taxon>
        <taxon>Crustacea</taxon>
        <taxon>Multicrustacea</taxon>
        <taxon>Malacostraca</taxon>
        <taxon>Eumalacostraca</taxon>
        <taxon>Eucarida</taxon>
        <taxon>Decapoda</taxon>
        <taxon>Pleocyemata</taxon>
        <taxon>Brachyura</taxon>
        <taxon>Eubrachyura</taxon>
        <taxon>Portunoidea</taxon>
        <taxon>Portunidae</taxon>
        <taxon>Portuninae</taxon>
        <taxon>Portunus</taxon>
    </lineage>
</organism>
<reference evidence="2 3" key="1">
    <citation type="submission" date="2019-05" db="EMBL/GenBank/DDBJ databases">
        <title>Another draft genome of Portunus trituberculatus and its Hox gene families provides insights of decapod evolution.</title>
        <authorList>
            <person name="Jeong J.-H."/>
            <person name="Song I."/>
            <person name="Kim S."/>
            <person name="Choi T."/>
            <person name="Kim D."/>
            <person name="Ryu S."/>
            <person name="Kim W."/>
        </authorList>
    </citation>
    <scope>NUCLEOTIDE SEQUENCE [LARGE SCALE GENOMIC DNA]</scope>
    <source>
        <tissue evidence="2">Muscle</tissue>
    </source>
</reference>
<name>A0A5B7F8Q2_PORTR</name>
<keyword evidence="3" id="KW-1185">Reference proteome</keyword>
<dbReference type="AlphaFoldDB" id="A0A5B7F8Q2"/>
<protein>
    <submittedName>
        <fullName evidence="2">Uncharacterized protein</fullName>
    </submittedName>
</protein>
<dbReference type="EMBL" id="VSRR010005574">
    <property type="protein sequence ID" value="MPC42802.1"/>
    <property type="molecule type" value="Genomic_DNA"/>
</dbReference>
<evidence type="ECO:0000313" key="3">
    <source>
        <dbReference type="Proteomes" id="UP000324222"/>
    </source>
</evidence>
<accession>A0A5B7F8Q2</accession>
<gene>
    <name evidence="2" type="ORF">E2C01_036433</name>
</gene>
<feature type="compositionally biased region" description="Polar residues" evidence="1">
    <location>
        <begin position="84"/>
        <end position="93"/>
    </location>
</feature>
<evidence type="ECO:0000256" key="1">
    <source>
        <dbReference type="SAM" id="MobiDB-lite"/>
    </source>
</evidence>
<sequence>MSLTLVGGRETATPSMHLYSTLMHFKPFQSTPTHALQFTHFVGGLSFACTLPDHAGLPSRPRRRGKREKKLASEDKRIKGGRHGTSSGPSTWAQRDPGSAPAVCLPCLLRDYIRQQKGSTPVPTLLATPAKVYL</sequence>
<comment type="caution">
    <text evidence="2">The sequence shown here is derived from an EMBL/GenBank/DDBJ whole genome shotgun (WGS) entry which is preliminary data.</text>
</comment>
<evidence type="ECO:0000313" key="2">
    <source>
        <dbReference type="EMBL" id="MPC42802.1"/>
    </source>
</evidence>
<dbReference type="Proteomes" id="UP000324222">
    <property type="component" value="Unassembled WGS sequence"/>
</dbReference>
<feature type="region of interest" description="Disordered" evidence="1">
    <location>
        <begin position="53"/>
        <end position="98"/>
    </location>
</feature>
<proteinExistence type="predicted"/>